<gene>
    <name evidence="2" type="ORF">Sste5346_001708</name>
</gene>
<protein>
    <submittedName>
        <fullName evidence="2">Uncharacterized protein</fullName>
    </submittedName>
</protein>
<dbReference type="Proteomes" id="UP001583186">
    <property type="component" value="Unassembled WGS sequence"/>
</dbReference>
<organism evidence="2 3">
    <name type="scientific">Sporothrix stenoceras</name>
    <dbReference type="NCBI Taxonomy" id="5173"/>
    <lineage>
        <taxon>Eukaryota</taxon>
        <taxon>Fungi</taxon>
        <taxon>Dikarya</taxon>
        <taxon>Ascomycota</taxon>
        <taxon>Pezizomycotina</taxon>
        <taxon>Sordariomycetes</taxon>
        <taxon>Sordariomycetidae</taxon>
        <taxon>Ophiostomatales</taxon>
        <taxon>Ophiostomataceae</taxon>
        <taxon>Sporothrix</taxon>
    </lineage>
</organism>
<keyword evidence="3" id="KW-1185">Reference proteome</keyword>
<comment type="caution">
    <text evidence="2">The sequence shown here is derived from an EMBL/GenBank/DDBJ whole genome shotgun (WGS) entry which is preliminary data.</text>
</comment>
<evidence type="ECO:0000313" key="3">
    <source>
        <dbReference type="Proteomes" id="UP001583186"/>
    </source>
</evidence>
<evidence type="ECO:0000313" key="2">
    <source>
        <dbReference type="EMBL" id="KAL1902002.1"/>
    </source>
</evidence>
<reference evidence="2 3" key="1">
    <citation type="journal article" date="2024" name="IMA Fungus">
        <title>IMA Genome - F19 : A genome assembly and annotation guide to empower mycologists, including annotated draft genome sequences of Ceratocystis pirilliformis, Diaporthe australafricana, Fusarium ophioides, Paecilomyces lecythidis, and Sporothrix stenoceras.</title>
        <authorList>
            <person name="Aylward J."/>
            <person name="Wilson A.M."/>
            <person name="Visagie C.M."/>
            <person name="Spraker J."/>
            <person name="Barnes I."/>
            <person name="Buitendag C."/>
            <person name="Ceriani C."/>
            <person name="Del Mar Angel L."/>
            <person name="du Plessis D."/>
            <person name="Fuchs T."/>
            <person name="Gasser K."/>
            <person name="Kramer D."/>
            <person name="Li W."/>
            <person name="Munsamy K."/>
            <person name="Piso A."/>
            <person name="Price J.L."/>
            <person name="Sonnekus B."/>
            <person name="Thomas C."/>
            <person name="van der Nest A."/>
            <person name="van Dijk A."/>
            <person name="van Heerden A."/>
            <person name="van Vuuren N."/>
            <person name="Yilmaz N."/>
            <person name="Duong T.A."/>
            <person name="van der Merwe N.A."/>
            <person name="Wingfield M.J."/>
            <person name="Wingfield B.D."/>
        </authorList>
    </citation>
    <scope>NUCLEOTIDE SEQUENCE [LARGE SCALE GENOMIC DNA]</scope>
    <source>
        <strain evidence="2 3">CMW 5346</strain>
    </source>
</reference>
<accession>A0ABR3ZP40</accession>
<sequence length="347" mass="38515">MSSPAQGGPSVAPKEKKGGVSSRVLTRMKTIMKKAEKRMSISGPSKPVPGPSVAKPAAEPVPGAAAPAAAAEPEAAPVDKGKKVAAEHPDATRVPRLQLHEERARRLGERFGLEIKPNEWHSTEGDALRVNKPIRMRVHRTCHQCNTDFGTAKECTQCKHVRCKKCTRYPPKRTDAEKQAARERRAALVKEQKENAPIIADWDLSNKPIQLTKPSKTGGQDLVYKKPRQRLRRNCCQCNKLFVSGNKTCPGCSHLRCTDCPRDPAKKDKYPYGYPGDEFGTRSTPRYRCQQCKTRYPADSAEGTECTKCAHPRCADCPRLKPQRVEPEPDPEILKAIEARLSKLKVV</sequence>
<proteinExistence type="predicted"/>
<dbReference type="EMBL" id="JAWCUI010000006">
    <property type="protein sequence ID" value="KAL1902002.1"/>
    <property type="molecule type" value="Genomic_DNA"/>
</dbReference>
<feature type="region of interest" description="Disordered" evidence="1">
    <location>
        <begin position="1"/>
        <end position="89"/>
    </location>
</feature>
<name>A0ABR3ZP40_9PEZI</name>
<feature type="compositionally biased region" description="Basic and acidic residues" evidence="1">
    <location>
        <begin position="77"/>
        <end position="89"/>
    </location>
</feature>
<feature type="compositionally biased region" description="Low complexity" evidence="1">
    <location>
        <begin position="51"/>
        <end position="76"/>
    </location>
</feature>
<evidence type="ECO:0000256" key="1">
    <source>
        <dbReference type="SAM" id="MobiDB-lite"/>
    </source>
</evidence>